<organism evidence="2 3">
    <name type="scientific">Sphagnum jensenii</name>
    <dbReference type="NCBI Taxonomy" id="128206"/>
    <lineage>
        <taxon>Eukaryota</taxon>
        <taxon>Viridiplantae</taxon>
        <taxon>Streptophyta</taxon>
        <taxon>Embryophyta</taxon>
        <taxon>Bryophyta</taxon>
        <taxon>Sphagnophytina</taxon>
        <taxon>Sphagnopsida</taxon>
        <taxon>Sphagnales</taxon>
        <taxon>Sphagnaceae</taxon>
        <taxon>Sphagnum</taxon>
    </lineage>
</organism>
<feature type="region of interest" description="Disordered" evidence="1">
    <location>
        <begin position="657"/>
        <end position="677"/>
    </location>
</feature>
<evidence type="ECO:0000256" key="1">
    <source>
        <dbReference type="SAM" id="MobiDB-lite"/>
    </source>
</evidence>
<feature type="region of interest" description="Disordered" evidence="1">
    <location>
        <begin position="150"/>
        <end position="270"/>
    </location>
</feature>
<feature type="compositionally biased region" description="Low complexity" evidence="1">
    <location>
        <begin position="158"/>
        <end position="170"/>
    </location>
</feature>
<reference evidence="2" key="1">
    <citation type="submission" date="2024-03" db="EMBL/GenBank/DDBJ databases">
        <authorList>
            <consortium name="ELIXIR-Norway"/>
            <consortium name="Elixir Norway"/>
        </authorList>
    </citation>
    <scope>NUCLEOTIDE SEQUENCE</scope>
</reference>
<gene>
    <name evidence="2" type="ORF">CSSPJE1EN2_LOCUS24494</name>
</gene>
<dbReference type="PANTHER" id="PTHR32091">
    <property type="entry name" value="EUKARYOTIC TRANSLATION INITIATION FACTOR 4B"/>
    <property type="match status" value="1"/>
</dbReference>
<dbReference type="PANTHER" id="PTHR32091:SF4">
    <property type="entry name" value="OS07G0546100 PROTEIN"/>
    <property type="match status" value="1"/>
</dbReference>
<evidence type="ECO:0000313" key="2">
    <source>
        <dbReference type="EMBL" id="CAK9883243.1"/>
    </source>
</evidence>
<feature type="region of interest" description="Disordered" evidence="1">
    <location>
        <begin position="713"/>
        <end position="735"/>
    </location>
</feature>
<dbReference type="EMBL" id="OZ023710">
    <property type="protein sequence ID" value="CAK9883243.1"/>
    <property type="molecule type" value="Genomic_DNA"/>
</dbReference>
<feature type="region of interest" description="Disordered" evidence="1">
    <location>
        <begin position="523"/>
        <end position="616"/>
    </location>
</feature>
<feature type="compositionally biased region" description="Basic and acidic residues" evidence="1">
    <location>
        <begin position="535"/>
        <end position="560"/>
    </location>
</feature>
<feature type="compositionally biased region" description="Polar residues" evidence="1">
    <location>
        <begin position="422"/>
        <end position="448"/>
    </location>
</feature>
<name>A0ABP1C304_9BRYO</name>
<dbReference type="Proteomes" id="UP001497522">
    <property type="component" value="Chromosome 9"/>
</dbReference>
<sequence>MSKKKLQRAVMTLKDFHGGSIPSDLPLPSAPGMSVERSSFDRQGPGARMSPVGRGYSGGSERSSMSQNRQGIGSSGVRAFEDKASLFPNPANIGRNYDEDERSKQVDGCPRSSGHSSTEQYEEHDKVYNQEHGYKSIIAPVLYAAFKPKPAVSPPPHWWQQPPAAAAAAASVDRNSGANVWPAWGQESSNQMPSAELVRSQRWESDSWPATQTPKPKTLDLGMMPDKASSRTSWKPEHSYGGTTPSDPQGHGHGSGNPLERPNFSRWQSMYPENMEQVGYAQADVSQTDRKLVYGESYGSSRGVDSNDGIRSGFGERHIVGESTRVQGGYPDTGGYVHDSGGDGLNGNGASGGWGGYQDPGRRMKFFDKGRIGRVESDYTREPSDPKSPQQADRGIRAYNPGVGNDNHALDSGYGPSLPERNPNSSNPHESWIQQVNWDQGDTASGGRNTERRRSPPLVESNQAFVKERSAPSAGGYLVGFSQIEAPSGASGPQVPLVTPEPVAERPKLKLLPRSKPLEMNEAVEHIGSEVPALQKEKDFNGKSDERRKDELTTEGKVAEAVDGSGHLVKGPSSNFESGDLGSKLAERPKLNLKPRSQPLEEGAAPAGSDRIRDPVFGGARPHEFVLRARGANDIVTMGEDCILSQPSLHIRHIPDSVKSKPQQTGGHPGGSDSWGDEKQVRMQSFEQQAEGFMESQGPGFRERKVSKQDWVAPSNHLGNPEWKSRGDFDKQDNPAQHEVNHTYIHHSSHSHDPDRQELALHDLHSWRRPGSPDPPTSAVSTPFNNSSAPVGHHSFNAPASPLELAKAFSRSSSIGSFMAGFTQSNSGNQQGPLNLISRSQSYGPGFMNGNGGGYGQQDASFSCLAEAGPSPPINRDVYAPGSGYGGNRAYDRFGSAKSTGGFGSGVGAMNSRLSHG</sequence>
<evidence type="ECO:0000313" key="3">
    <source>
        <dbReference type="Proteomes" id="UP001497522"/>
    </source>
</evidence>
<proteinExistence type="predicted"/>
<keyword evidence="3" id="KW-1185">Reference proteome</keyword>
<feature type="compositionally biased region" description="Basic and acidic residues" evidence="1">
    <location>
        <begin position="723"/>
        <end position="733"/>
    </location>
</feature>
<accession>A0ABP1C304</accession>
<protein>
    <submittedName>
        <fullName evidence="2">Uncharacterized protein</fullName>
    </submittedName>
</protein>
<feature type="region of interest" description="Disordered" evidence="1">
    <location>
        <begin position="16"/>
        <end position="128"/>
    </location>
</feature>
<feature type="compositionally biased region" description="Gly residues" evidence="1">
    <location>
        <begin position="342"/>
        <end position="358"/>
    </location>
</feature>
<feature type="region of interest" description="Disordered" evidence="1">
    <location>
        <begin position="767"/>
        <end position="786"/>
    </location>
</feature>
<feature type="region of interest" description="Disordered" evidence="1">
    <location>
        <begin position="296"/>
        <end position="472"/>
    </location>
</feature>
<feature type="compositionally biased region" description="Basic and acidic residues" evidence="1">
    <location>
        <begin position="360"/>
        <end position="385"/>
    </location>
</feature>
<dbReference type="InterPro" id="IPR010433">
    <property type="entry name" value="EIF-4B_pln"/>
</dbReference>